<proteinExistence type="inferred from homology"/>
<dbReference type="InterPro" id="IPR008462">
    <property type="entry name" value="CsbD"/>
</dbReference>
<dbReference type="Proteomes" id="UP000623776">
    <property type="component" value="Unassembled WGS sequence"/>
</dbReference>
<name>A0A8H9IAH0_9GAMM</name>
<evidence type="ECO:0000256" key="1">
    <source>
        <dbReference type="ARBA" id="ARBA00009129"/>
    </source>
</evidence>
<dbReference type="SUPFAM" id="SSF69047">
    <property type="entry name" value="Hypothetical protein YjbJ"/>
    <property type="match status" value="1"/>
</dbReference>
<evidence type="ECO:0000259" key="3">
    <source>
        <dbReference type="Pfam" id="PF05532"/>
    </source>
</evidence>
<organism evidence="4 5">
    <name type="scientific">Vreelandella hamiltonii</name>
    <dbReference type="NCBI Taxonomy" id="502829"/>
    <lineage>
        <taxon>Bacteria</taxon>
        <taxon>Pseudomonadati</taxon>
        <taxon>Pseudomonadota</taxon>
        <taxon>Gammaproteobacteria</taxon>
        <taxon>Oceanospirillales</taxon>
        <taxon>Halomonadaceae</taxon>
        <taxon>Vreelandella</taxon>
    </lineage>
</organism>
<accession>A0A8H9IAH0</accession>
<dbReference type="AlphaFoldDB" id="A0A8H9IAH0"/>
<feature type="domain" description="CsbD-like" evidence="3">
    <location>
        <begin position="41"/>
        <end position="93"/>
    </location>
</feature>
<dbReference type="InterPro" id="IPR036629">
    <property type="entry name" value="YjbJ_sf"/>
</dbReference>
<evidence type="ECO:0000313" key="4">
    <source>
        <dbReference type="EMBL" id="GGW41069.1"/>
    </source>
</evidence>
<feature type="compositionally biased region" description="Basic and acidic residues" evidence="2">
    <location>
        <begin position="79"/>
        <end position="93"/>
    </location>
</feature>
<sequence length="93" mass="9741">MGNFGNTRYADNRPHGQVDPQYSGRFPTNGLEVFVMAGTSDKAKGTANKAAGKVKEAAGKATGSTKTEAKGKAQQAKGELQKGKGEAKDKLKK</sequence>
<dbReference type="Gene3D" id="1.10.1470.10">
    <property type="entry name" value="YjbJ"/>
    <property type="match status" value="1"/>
</dbReference>
<evidence type="ECO:0000313" key="5">
    <source>
        <dbReference type="Proteomes" id="UP000623776"/>
    </source>
</evidence>
<gene>
    <name evidence="4" type="ORF">GCM10007157_34590</name>
</gene>
<reference evidence="5" key="1">
    <citation type="journal article" date="2019" name="Int. J. Syst. Evol. Microbiol.">
        <title>The Global Catalogue of Microorganisms (GCM) 10K type strain sequencing project: providing services to taxonomists for standard genome sequencing and annotation.</title>
        <authorList>
            <consortium name="The Broad Institute Genomics Platform"/>
            <consortium name="The Broad Institute Genome Sequencing Center for Infectious Disease"/>
            <person name="Wu L."/>
            <person name="Ma J."/>
        </authorList>
    </citation>
    <scope>NUCLEOTIDE SEQUENCE [LARGE SCALE GENOMIC DNA]</scope>
    <source>
        <strain evidence="5">KCTC 22154</strain>
    </source>
</reference>
<feature type="region of interest" description="Disordered" evidence="2">
    <location>
        <begin position="1"/>
        <end position="27"/>
    </location>
</feature>
<evidence type="ECO:0000256" key="2">
    <source>
        <dbReference type="SAM" id="MobiDB-lite"/>
    </source>
</evidence>
<protein>
    <recommendedName>
        <fullName evidence="3">CsbD-like domain-containing protein</fullName>
    </recommendedName>
</protein>
<feature type="region of interest" description="Disordered" evidence="2">
    <location>
        <begin position="43"/>
        <end position="93"/>
    </location>
</feature>
<comment type="similarity">
    <text evidence="1">Belongs to the UPF0337 (CsbD) family.</text>
</comment>
<dbReference type="Pfam" id="PF05532">
    <property type="entry name" value="CsbD"/>
    <property type="match status" value="1"/>
</dbReference>
<comment type="caution">
    <text evidence="4">The sequence shown here is derived from an EMBL/GenBank/DDBJ whole genome shotgun (WGS) entry which is preliminary data.</text>
</comment>
<dbReference type="EMBL" id="BMXN01000036">
    <property type="protein sequence ID" value="GGW41069.1"/>
    <property type="molecule type" value="Genomic_DNA"/>
</dbReference>
<keyword evidence="5" id="KW-1185">Reference proteome</keyword>